<keyword evidence="2" id="KW-1185">Reference proteome</keyword>
<evidence type="ECO:0000313" key="2">
    <source>
        <dbReference type="Proteomes" id="UP000607653"/>
    </source>
</evidence>
<comment type="caution">
    <text evidence="1">The sequence shown here is derived from an EMBL/GenBank/DDBJ whole genome shotgun (WGS) entry which is preliminary data.</text>
</comment>
<protein>
    <submittedName>
        <fullName evidence="1">Uncharacterized protein</fullName>
    </submittedName>
</protein>
<name>A0A822Z5D5_NELNU</name>
<sequence>MREKTSGRDLVQCAVTRFATSFLTLQSLYTFKKPLRDLFVGDLWNVNGLTNQMD</sequence>
<reference evidence="1 2" key="1">
    <citation type="journal article" date="2020" name="Mol. Biol. Evol.">
        <title>Distinct Expression and Methylation Patterns for Genes with Different Fates following a Single Whole-Genome Duplication in Flowering Plants.</title>
        <authorList>
            <person name="Shi T."/>
            <person name="Rahmani R.S."/>
            <person name="Gugger P.F."/>
            <person name="Wang M."/>
            <person name="Li H."/>
            <person name="Zhang Y."/>
            <person name="Li Z."/>
            <person name="Wang Q."/>
            <person name="Van de Peer Y."/>
            <person name="Marchal K."/>
            <person name="Chen J."/>
        </authorList>
    </citation>
    <scope>NUCLEOTIDE SEQUENCE [LARGE SCALE GENOMIC DNA]</scope>
    <source>
        <tissue evidence="1">Leaf</tissue>
    </source>
</reference>
<evidence type="ECO:0000313" key="1">
    <source>
        <dbReference type="EMBL" id="DAD38579.1"/>
    </source>
</evidence>
<dbReference type="EMBL" id="DUZY01000005">
    <property type="protein sequence ID" value="DAD38579.1"/>
    <property type="molecule type" value="Genomic_DNA"/>
</dbReference>
<organism evidence="1 2">
    <name type="scientific">Nelumbo nucifera</name>
    <name type="common">Sacred lotus</name>
    <dbReference type="NCBI Taxonomy" id="4432"/>
    <lineage>
        <taxon>Eukaryota</taxon>
        <taxon>Viridiplantae</taxon>
        <taxon>Streptophyta</taxon>
        <taxon>Embryophyta</taxon>
        <taxon>Tracheophyta</taxon>
        <taxon>Spermatophyta</taxon>
        <taxon>Magnoliopsida</taxon>
        <taxon>Proteales</taxon>
        <taxon>Nelumbonaceae</taxon>
        <taxon>Nelumbo</taxon>
    </lineage>
</organism>
<dbReference type="Proteomes" id="UP000607653">
    <property type="component" value="Unassembled WGS sequence"/>
</dbReference>
<gene>
    <name evidence="1" type="ORF">HUJ06_012901</name>
</gene>
<proteinExistence type="predicted"/>
<dbReference type="AlphaFoldDB" id="A0A822Z5D5"/>
<accession>A0A822Z5D5</accession>